<dbReference type="EMBL" id="WNKQ01000002">
    <property type="protein sequence ID" value="KAF5853649.1"/>
    <property type="molecule type" value="Genomic_DNA"/>
</dbReference>
<dbReference type="AlphaFoldDB" id="A0A8H6DZF4"/>
<comment type="caution">
    <text evidence="1">The sequence shown here is derived from an EMBL/GenBank/DDBJ whole genome shotgun (WGS) entry which is preliminary data.</text>
</comment>
<organism evidence="1 2">
    <name type="scientific">Cochliobolus sativus</name>
    <name type="common">Common root rot and spot blotch fungus</name>
    <name type="synonym">Bipolaris sorokiniana</name>
    <dbReference type="NCBI Taxonomy" id="45130"/>
    <lineage>
        <taxon>Eukaryota</taxon>
        <taxon>Fungi</taxon>
        <taxon>Dikarya</taxon>
        <taxon>Ascomycota</taxon>
        <taxon>Pezizomycotina</taxon>
        <taxon>Dothideomycetes</taxon>
        <taxon>Pleosporomycetidae</taxon>
        <taxon>Pleosporales</taxon>
        <taxon>Pleosporineae</taxon>
        <taxon>Pleosporaceae</taxon>
        <taxon>Bipolaris</taxon>
    </lineage>
</organism>
<accession>A0A8H6DZF4</accession>
<proteinExistence type="predicted"/>
<name>A0A8H6DZF4_COCSA</name>
<evidence type="ECO:0000313" key="1">
    <source>
        <dbReference type="EMBL" id="KAF5853649.1"/>
    </source>
</evidence>
<protein>
    <submittedName>
        <fullName evidence="1">Uncharacterized protein</fullName>
    </submittedName>
</protein>
<evidence type="ECO:0000313" key="2">
    <source>
        <dbReference type="Proteomes" id="UP000624244"/>
    </source>
</evidence>
<sequence length="168" mass="18673">MDILFDSSKNRFIVGLAINVDDFDGQSFIVGFIEWKAYAYINTCPNYGLDTPSRSRQTINWYCKAGYACEAQNLGMNWDLAVKDSFSTRSQTNKSALAKPSFVLLLDKSRFVFCGFIFTLYGLAVKRETTAVMSYRGREVGGPFYSNSPGGSGSTFGVVLNGERALQR</sequence>
<reference evidence="1" key="1">
    <citation type="submission" date="2019-11" db="EMBL/GenBank/DDBJ databases">
        <title>Bipolaris sorokiniana Genome sequencing.</title>
        <authorList>
            <person name="Wang H."/>
        </authorList>
    </citation>
    <scope>NUCLEOTIDE SEQUENCE</scope>
</reference>
<gene>
    <name evidence="1" type="ORF">GGP41_002128</name>
</gene>
<dbReference type="Proteomes" id="UP000624244">
    <property type="component" value="Unassembled WGS sequence"/>
</dbReference>